<evidence type="ECO:0000256" key="3">
    <source>
        <dbReference type="ARBA" id="ARBA00022989"/>
    </source>
</evidence>
<dbReference type="SUPFAM" id="SSF103473">
    <property type="entry name" value="MFS general substrate transporter"/>
    <property type="match status" value="1"/>
</dbReference>
<dbReference type="PANTHER" id="PTHR11662">
    <property type="entry name" value="SOLUTE CARRIER FAMILY 17"/>
    <property type="match status" value="1"/>
</dbReference>
<keyword evidence="2 5" id="KW-0812">Transmembrane</keyword>
<keyword evidence="3 5" id="KW-1133">Transmembrane helix</keyword>
<comment type="caution">
    <text evidence="6">The sequence shown here is derived from an EMBL/GenBank/DDBJ whole genome shotgun (WGS) entry which is preliminary data.</text>
</comment>
<evidence type="ECO:0000256" key="2">
    <source>
        <dbReference type="ARBA" id="ARBA00022692"/>
    </source>
</evidence>
<sequence length="175" mass="19433">MVIIHNKRVPFLISAGFGGALGLVGVCLAGCDVTLNKFFFILSIAIAGFAYCGHMLSLLDMAPEFVGTLMGIANTISSLTGFITPLVVGALTEEQNTLHQWRIVFIITSVLLVIATFAFIFFSSSEKQDWSDQIPSEVILDIPEETKKRKNYIALSSDIYIYFLKWLGKFKINFH</sequence>
<protein>
    <submittedName>
        <fullName evidence="6">Sialin</fullName>
    </submittedName>
</protein>
<organism evidence="6 7">
    <name type="scientific">Caerostris extrusa</name>
    <name type="common">Bark spider</name>
    <name type="synonym">Caerostris bankana</name>
    <dbReference type="NCBI Taxonomy" id="172846"/>
    <lineage>
        <taxon>Eukaryota</taxon>
        <taxon>Metazoa</taxon>
        <taxon>Ecdysozoa</taxon>
        <taxon>Arthropoda</taxon>
        <taxon>Chelicerata</taxon>
        <taxon>Arachnida</taxon>
        <taxon>Araneae</taxon>
        <taxon>Araneomorphae</taxon>
        <taxon>Entelegynae</taxon>
        <taxon>Araneoidea</taxon>
        <taxon>Araneidae</taxon>
        <taxon>Caerostris</taxon>
    </lineage>
</organism>
<evidence type="ECO:0000313" key="7">
    <source>
        <dbReference type="Proteomes" id="UP001054945"/>
    </source>
</evidence>
<dbReference type="AlphaFoldDB" id="A0AAV4Q3A3"/>
<accession>A0AAV4Q3A3</accession>
<feature type="transmembrane region" description="Helical" evidence="5">
    <location>
        <begin position="39"/>
        <end position="59"/>
    </location>
</feature>
<dbReference type="Proteomes" id="UP001054945">
    <property type="component" value="Unassembled WGS sequence"/>
</dbReference>
<feature type="transmembrane region" description="Helical" evidence="5">
    <location>
        <begin position="71"/>
        <end position="91"/>
    </location>
</feature>
<dbReference type="InterPro" id="IPR050382">
    <property type="entry name" value="MFS_Na/Anion_cotransporter"/>
</dbReference>
<evidence type="ECO:0000313" key="6">
    <source>
        <dbReference type="EMBL" id="GIY03571.1"/>
    </source>
</evidence>
<reference evidence="6 7" key="1">
    <citation type="submission" date="2021-06" db="EMBL/GenBank/DDBJ databases">
        <title>Caerostris extrusa draft genome.</title>
        <authorList>
            <person name="Kono N."/>
            <person name="Arakawa K."/>
        </authorList>
    </citation>
    <scope>NUCLEOTIDE SEQUENCE [LARGE SCALE GENOMIC DNA]</scope>
</reference>
<comment type="subcellular location">
    <subcellularLocation>
        <location evidence="1">Membrane</location>
        <topology evidence="1">Multi-pass membrane protein</topology>
    </subcellularLocation>
</comment>
<dbReference type="Pfam" id="PF07690">
    <property type="entry name" value="MFS_1"/>
    <property type="match status" value="1"/>
</dbReference>
<dbReference type="GO" id="GO:0016020">
    <property type="term" value="C:membrane"/>
    <property type="evidence" value="ECO:0007669"/>
    <property type="project" value="UniProtKB-SubCell"/>
</dbReference>
<dbReference type="InterPro" id="IPR011701">
    <property type="entry name" value="MFS"/>
</dbReference>
<dbReference type="PANTHER" id="PTHR11662:SF399">
    <property type="entry name" value="FI19708P1-RELATED"/>
    <property type="match status" value="1"/>
</dbReference>
<name>A0AAV4Q3A3_CAEEX</name>
<dbReference type="InterPro" id="IPR036259">
    <property type="entry name" value="MFS_trans_sf"/>
</dbReference>
<feature type="transmembrane region" description="Helical" evidence="5">
    <location>
        <begin position="103"/>
        <end position="122"/>
    </location>
</feature>
<keyword evidence="4 5" id="KW-0472">Membrane</keyword>
<proteinExistence type="predicted"/>
<keyword evidence="7" id="KW-1185">Reference proteome</keyword>
<dbReference type="GO" id="GO:0022857">
    <property type="term" value="F:transmembrane transporter activity"/>
    <property type="evidence" value="ECO:0007669"/>
    <property type="project" value="InterPro"/>
</dbReference>
<dbReference type="Gene3D" id="1.20.1250.20">
    <property type="entry name" value="MFS general substrate transporter like domains"/>
    <property type="match status" value="1"/>
</dbReference>
<evidence type="ECO:0000256" key="5">
    <source>
        <dbReference type="SAM" id="Phobius"/>
    </source>
</evidence>
<gene>
    <name evidence="6" type="primary">Slc17a5_0</name>
    <name evidence="6" type="ORF">CEXT_105071</name>
</gene>
<dbReference type="EMBL" id="BPLR01005598">
    <property type="protein sequence ID" value="GIY03571.1"/>
    <property type="molecule type" value="Genomic_DNA"/>
</dbReference>
<evidence type="ECO:0000256" key="1">
    <source>
        <dbReference type="ARBA" id="ARBA00004141"/>
    </source>
</evidence>
<evidence type="ECO:0000256" key="4">
    <source>
        <dbReference type="ARBA" id="ARBA00023136"/>
    </source>
</evidence>
<dbReference type="GO" id="GO:0006820">
    <property type="term" value="P:monoatomic anion transport"/>
    <property type="evidence" value="ECO:0007669"/>
    <property type="project" value="TreeGrafter"/>
</dbReference>